<keyword evidence="3" id="KW-1185">Reference proteome</keyword>
<proteinExistence type="predicted"/>
<dbReference type="AlphaFoldDB" id="A0AA41Q1J7"/>
<sequence length="101" mass="11103">MSDRPTGDRRSHRAQAAGAWLAGRVARAFDSWLFIVAQTAVAVVWAVVNRVTPEDRWMPGLLLDLALILGPQAAYAAPLVLFSRIRLADAARIDARPRLEV</sequence>
<protein>
    <submittedName>
        <fullName evidence="2">DUF1003 domain-containing protein</fullName>
    </submittedName>
</protein>
<evidence type="ECO:0000313" key="3">
    <source>
        <dbReference type="Proteomes" id="UP001165378"/>
    </source>
</evidence>
<keyword evidence="1" id="KW-0812">Transmembrane</keyword>
<feature type="transmembrane region" description="Helical" evidence="1">
    <location>
        <begin position="31"/>
        <end position="48"/>
    </location>
</feature>
<keyword evidence="1" id="KW-0472">Membrane</keyword>
<dbReference type="Proteomes" id="UP001165378">
    <property type="component" value="Unassembled WGS sequence"/>
</dbReference>
<name>A0AA41Q1J7_9ACTN</name>
<evidence type="ECO:0000256" key="1">
    <source>
        <dbReference type="SAM" id="Phobius"/>
    </source>
</evidence>
<dbReference type="PANTHER" id="PTHR41386:SF1">
    <property type="entry name" value="MEMBRANE PROTEIN"/>
    <property type="match status" value="1"/>
</dbReference>
<accession>A0AA41Q1J7</accession>
<keyword evidence="1" id="KW-1133">Transmembrane helix</keyword>
<dbReference type="EMBL" id="JAKFHA010000010">
    <property type="protein sequence ID" value="MCF2529250.1"/>
    <property type="molecule type" value="Genomic_DNA"/>
</dbReference>
<reference evidence="2" key="1">
    <citation type="submission" date="2022-01" db="EMBL/GenBank/DDBJ databases">
        <title>Genome-Based Taxonomic Classification of the Phylum Actinobacteria.</title>
        <authorList>
            <person name="Gao Y."/>
        </authorList>
    </citation>
    <scope>NUCLEOTIDE SEQUENCE</scope>
    <source>
        <strain evidence="2">KLBMP 8922</strain>
    </source>
</reference>
<dbReference type="PANTHER" id="PTHR41386">
    <property type="entry name" value="INTEGRAL MEMBRANE PROTEIN-RELATED"/>
    <property type="match status" value="1"/>
</dbReference>
<gene>
    <name evidence="2" type="ORF">LZ495_18805</name>
</gene>
<dbReference type="RefSeq" id="WP_235053469.1">
    <property type="nucleotide sequence ID" value="NZ_JAKFHA010000010.1"/>
</dbReference>
<dbReference type="InterPro" id="IPR010406">
    <property type="entry name" value="DUF1003"/>
</dbReference>
<organism evidence="2 3">
    <name type="scientific">Yinghuangia soli</name>
    <dbReference type="NCBI Taxonomy" id="2908204"/>
    <lineage>
        <taxon>Bacteria</taxon>
        <taxon>Bacillati</taxon>
        <taxon>Actinomycetota</taxon>
        <taxon>Actinomycetes</taxon>
        <taxon>Kitasatosporales</taxon>
        <taxon>Streptomycetaceae</taxon>
        <taxon>Yinghuangia</taxon>
    </lineage>
</organism>
<feature type="transmembrane region" description="Helical" evidence="1">
    <location>
        <begin position="60"/>
        <end position="82"/>
    </location>
</feature>
<evidence type="ECO:0000313" key="2">
    <source>
        <dbReference type="EMBL" id="MCF2529250.1"/>
    </source>
</evidence>
<comment type="caution">
    <text evidence="2">The sequence shown here is derived from an EMBL/GenBank/DDBJ whole genome shotgun (WGS) entry which is preliminary data.</text>
</comment>
<dbReference type="Pfam" id="PF06210">
    <property type="entry name" value="DUF1003"/>
    <property type="match status" value="1"/>
</dbReference>